<dbReference type="CDD" id="cd00831">
    <property type="entry name" value="CHS_like"/>
    <property type="match status" value="1"/>
</dbReference>
<evidence type="ECO:0000313" key="7">
    <source>
        <dbReference type="Proteomes" id="UP000193431"/>
    </source>
</evidence>
<dbReference type="InterPro" id="IPR012328">
    <property type="entry name" value="Chalcone/stilbene_synt_C"/>
</dbReference>
<gene>
    <name evidence="6" type="ORF">BST97_03635</name>
</gene>
<dbReference type="Pfam" id="PF02797">
    <property type="entry name" value="Chal_sti_synt_C"/>
    <property type="match status" value="1"/>
</dbReference>
<dbReference type="Pfam" id="PF00195">
    <property type="entry name" value="Chal_sti_synt_N"/>
    <property type="match status" value="1"/>
</dbReference>
<protein>
    <submittedName>
        <fullName evidence="6">Type III polyketide synthase</fullName>
    </submittedName>
</protein>
<dbReference type="PANTHER" id="PTHR11877">
    <property type="entry name" value="HYDROXYMETHYLGLUTARYL-COA SYNTHASE"/>
    <property type="match status" value="1"/>
</dbReference>
<dbReference type="Gene3D" id="3.40.47.10">
    <property type="match status" value="2"/>
</dbReference>
<feature type="domain" description="Chalcone/stilbene synthase C-terminal" evidence="5">
    <location>
        <begin position="219"/>
        <end position="348"/>
    </location>
</feature>
<dbReference type="STRING" id="331648.BST97_03635"/>
<dbReference type="Proteomes" id="UP000193431">
    <property type="component" value="Chromosome"/>
</dbReference>
<sequence length="350" mass="39089">MSVKITQVTTALPRFYKETPEIIPFVEQWLDGQDERLKRKTIKIFEGAGVDRRYSIMDPVEVFTHSSFQERNDIYKREVVPLASKALTDALEKNNWSADQLDYIITVSCTGIMIPSIDAYLINELGLRQDIVRLPVTEMGCVAGISGLIYAEQFLRANPNKRAAVIAVEAPTATFQLEDYSMTNMVSAAIFGDGCACVTLSSHPEDGGVKILGHEMYHFPDATRMMGFDLVNSGLQMVLDKQVPETISGHLPNIIHPFLEKYSLEIKNIDHLVFHPGGKKIVQTVEDLFADLGKNVNETKEVLRKYGNMSSATVLFVLKAFMEKGCEKGSKGLMLSFGPGFTAQRILLEW</sequence>
<evidence type="ECO:0000256" key="2">
    <source>
        <dbReference type="ARBA" id="ARBA00022679"/>
    </source>
</evidence>
<dbReference type="PANTHER" id="PTHR11877:SF46">
    <property type="entry name" value="TYPE III POLYKETIDE SYNTHASE A"/>
    <property type="match status" value="1"/>
</dbReference>
<evidence type="ECO:0000259" key="4">
    <source>
        <dbReference type="Pfam" id="PF00195"/>
    </source>
</evidence>
<evidence type="ECO:0000256" key="1">
    <source>
        <dbReference type="ARBA" id="ARBA00005531"/>
    </source>
</evidence>
<keyword evidence="7" id="KW-1185">Reference proteome</keyword>
<evidence type="ECO:0000259" key="5">
    <source>
        <dbReference type="Pfam" id="PF02797"/>
    </source>
</evidence>
<dbReference type="GO" id="GO:0030639">
    <property type="term" value="P:polyketide biosynthetic process"/>
    <property type="evidence" value="ECO:0007669"/>
    <property type="project" value="TreeGrafter"/>
</dbReference>
<dbReference type="AlphaFoldDB" id="A0A1W6MHU0"/>
<evidence type="ECO:0000313" key="6">
    <source>
        <dbReference type="EMBL" id="ARN77152.1"/>
    </source>
</evidence>
<accession>A0A1W6MHU0</accession>
<dbReference type="RefSeq" id="WP_085765958.1">
    <property type="nucleotide sequence ID" value="NZ_CP019344.1"/>
</dbReference>
<feature type="active site" description="Acyl-thioester intermediate" evidence="3">
    <location>
        <position position="141"/>
    </location>
</feature>
<dbReference type="SUPFAM" id="SSF53901">
    <property type="entry name" value="Thiolase-like"/>
    <property type="match status" value="2"/>
</dbReference>
<organism evidence="6 7">
    <name type="scientific">Nonlabens spongiae</name>
    <dbReference type="NCBI Taxonomy" id="331648"/>
    <lineage>
        <taxon>Bacteria</taxon>
        <taxon>Pseudomonadati</taxon>
        <taxon>Bacteroidota</taxon>
        <taxon>Flavobacteriia</taxon>
        <taxon>Flavobacteriales</taxon>
        <taxon>Flavobacteriaceae</taxon>
        <taxon>Nonlabens</taxon>
    </lineage>
</organism>
<feature type="domain" description="Chalcone/stilbene synthase N-terminal" evidence="4">
    <location>
        <begin position="63"/>
        <end position="204"/>
    </location>
</feature>
<evidence type="ECO:0000256" key="3">
    <source>
        <dbReference type="PIRSR" id="PIRSR000451-1"/>
    </source>
</evidence>
<comment type="similarity">
    <text evidence="1">Belongs to the thiolase-like superfamily. Chalcone/stilbene synthases family.</text>
</comment>
<dbReference type="PIRSF" id="PIRSF000451">
    <property type="entry name" value="PKS_III"/>
    <property type="match status" value="1"/>
</dbReference>
<dbReference type="InterPro" id="IPR016039">
    <property type="entry name" value="Thiolase-like"/>
</dbReference>
<reference evidence="6 7" key="1">
    <citation type="submission" date="2016-11" db="EMBL/GenBank/DDBJ databases">
        <title>Trade-off between light-utilization and light-protection in marine flavobacteria.</title>
        <authorList>
            <person name="Kumagai Y."/>
        </authorList>
    </citation>
    <scope>NUCLEOTIDE SEQUENCE [LARGE SCALE GENOMIC DNA]</scope>
    <source>
        <strain evidence="6 7">JCM 13191</strain>
    </source>
</reference>
<keyword evidence="2" id="KW-0808">Transferase</keyword>
<dbReference type="InterPro" id="IPR001099">
    <property type="entry name" value="Chalcone/stilbene_synt_N"/>
</dbReference>
<dbReference type="GO" id="GO:0016747">
    <property type="term" value="F:acyltransferase activity, transferring groups other than amino-acyl groups"/>
    <property type="evidence" value="ECO:0007669"/>
    <property type="project" value="InterPro"/>
</dbReference>
<dbReference type="InterPro" id="IPR011141">
    <property type="entry name" value="Polyketide_synthase_type-III"/>
</dbReference>
<dbReference type="EMBL" id="CP019344">
    <property type="protein sequence ID" value="ARN77152.1"/>
    <property type="molecule type" value="Genomic_DNA"/>
</dbReference>
<dbReference type="OrthoDB" id="9786288at2"/>
<proteinExistence type="inferred from homology"/>
<name>A0A1W6MHU0_9FLAO</name>